<sequence>MSTNEAAADAQAVDSTPDAQAQAEPARETSGAEEQQEMTIEDYKSALEKVRREAAKYRTENKELRPLAQRAKEAEEAGKSELQKAQERIAALEAEKQASVLAAARAELAAKHGIPGELITGDDAESMAESAAAIAAYVDKRLGESAKPSLPVVESVGRSSGGVDRDSQARAILGLK</sequence>
<dbReference type="EMBL" id="CP065628">
    <property type="protein sequence ID" value="QPR30017.1"/>
    <property type="molecule type" value="Genomic_DNA"/>
</dbReference>
<evidence type="ECO:0008006" key="6">
    <source>
        <dbReference type="Google" id="ProtNLM"/>
    </source>
</evidence>
<evidence type="ECO:0000313" key="5">
    <source>
        <dbReference type="Proteomes" id="UP000595198"/>
    </source>
</evidence>
<reference evidence="4 5" key="1">
    <citation type="submission" date="2020-12" db="EMBL/GenBank/DDBJ databases">
        <title>FDA dAtabase for Regulatory Grade micrObial Sequences (FDA-ARGOS): Supporting development and validation of Infectious Disease Dx tests.</title>
        <authorList>
            <person name="Sproer C."/>
            <person name="Gronow S."/>
            <person name="Severitt S."/>
            <person name="Schroder I."/>
            <person name="Tallon L."/>
            <person name="Sadzewicz L."/>
            <person name="Zhao X."/>
            <person name="Boylan J."/>
            <person name="Ott S."/>
            <person name="Bowen H."/>
            <person name="Vavikolanu K."/>
            <person name="Mehta A."/>
            <person name="Aluvathingal J."/>
            <person name="Nadendla S."/>
            <person name="Lowell S."/>
            <person name="Myers T."/>
            <person name="Yan Y."/>
            <person name="Sichtig H."/>
        </authorList>
    </citation>
    <scope>NUCLEOTIDE SEQUENCE [LARGE SCALE GENOMIC DNA]</scope>
    <source>
        <strain evidence="2 4">FDAARGOS_938</strain>
        <strain evidence="3 5">FDAARGOS_991</strain>
    </source>
</reference>
<dbReference type="Proteomes" id="UP000594774">
    <property type="component" value="Chromosome"/>
</dbReference>
<proteinExistence type="predicted"/>
<protein>
    <recommendedName>
        <fullName evidence="6">DUF4355 domain-containing protein</fullName>
    </recommendedName>
</protein>
<feature type="region of interest" description="Disordered" evidence="1">
    <location>
        <begin position="57"/>
        <end position="83"/>
    </location>
</feature>
<feature type="region of interest" description="Disordered" evidence="1">
    <location>
        <begin position="151"/>
        <end position="176"/>
    </location>
</feature>
<evidence type="ECO:0000313" key="3">
    <source>
        <dbReference type="EMBL" id="QQB81856.1"/>
    </source>
</evidence>
<evidence type="ECO:0000313" key="4">
    <source>
        <dbReference type="Proteomes" id="UP000594774"/>
    </source>
</evidence>
<feature type="region of interest" description="Disordered" evidence="1">
    <location>
        <begin position="1"/>
        <end position="45"/>
    </location>
</feature>
<keyword evidence="5" id="KW-1185">Reference proteome</keyword>
<dbReference type="EMBL" id="CP066023">
    <property type="protein sequence ID" value="QQB81856.1"/>
    <property type="molecule type" value="Genomic_DNA"/>
</dbReference>
<organism evidence="2 4">
    <name type="scientific">Corynebacterium amycolatum</name>
    <dbReference type="NCBI Taxonomy" id="43765"/>
    <lineage>
        <taxon>Bacteria</taxon>
        <taxon>Bacillati</taxon>
        <taxon>Actinomycetota</taxon>
        <taxon>Actinomycetes</taxon>
        <taxon>Mycobacteriales</taxon>
        <taxon>Corynebacteriaceae</taxon>
        <taxon>Corynebacterium</taxon>
    </lineage>
</organism>
<dbReference type="AlphaFoldDB" id="A0AB37G7H0"/>
<name>A0AB37G7H0_CORAY</name>
<dbReference type="Proteomes" id="UP000595198">
    <property type="component" value="Chromosome"/>
</dbReference>
<gene>
    <name evidence="2" type="ORF">I6G95_07090</name>
    <name evidence="3" type="ORF">I6H48_07665</name>
</gene>
<evidence type="ECO:0000256" key="1">
    <source>
        <dbReference type="SAM" id="MobiDB-lite"/>
    </source>
</evidence>
<accession>A0AB37G7H0</accession>
<feature type="compositionally biased region" description="Low complexity" evidence="1">
    <location>
        <begin position="152"/>
        <end position="162"/>
    </location>
</feature>
<dbReference type="RefSeq" id="WP_197914201.1">
    <property type="nucleotide sequence ID" value="NZ_CP065628.1"/>
</dbReference>
<evidence type="ECO:0000313" key="2">
    <source>
        <dbReference type="EMBL" id="QPR30017.1"/>
    </source>
</evidence>